<keyword evidence="3" id="KW-1185">Reference proteome</keyword>
<evidence type="ECO:0000313" key="3">
    <source>
        <dbReference type="Proteomes" id="UP000244855"/>
    </source>
</evidence>
<gene>
    <name evidence="2" type="ORF">DM02DRAFT_655837</name>
</gene>
<evidence type="ECO:0000313" key="2">
    <source>
        <dbReference type="EMBL" id="PVI00068.1"/>
    </source>
</evidence>
<proteinExistence type="predicted"/>
<reference evidence="2 3" key="1">
    <citation type="journal article" date="2018" name="Sci. Rep.">
        <title>Comparative genomics provides insights into the lifestyle and reveals functional heterogeneity of dark septate endophytic fungi.</title>
        <authorList>
            <person name="Knapp D.G."/>
            <person name="Nemeth J.B."/>
            <person name="Barry K."/>
            <person name="Hainaut M."/>
            <person name="Henrissat B."/>
            <person name="Johnson J."/>
            <person name="Kuo A."/>
            <person name="Lim J.H.P."/>
            <person name="Lipzen A."/>
            <person name="Nolan M."/>
            <person name="Ohm R.A."/>
            <person name="Tamas L."/>
            <person name="Grigoriev I.V."/>
            <person name="Spatafora J.W."/>
            <person name="Nagy L.G."/>
            <person name="Kovacs G.M."/>
        </authorList>
    </citation>
    <scope>NUCLEOTIDE SEQUENCE [LARGE SCALE GENOMIC DNA]</scope>
    <source>
        <strain evidence="2 3">DSE2036</strain>
    </source>
</reference>
<organism evidence="2 3">
    <name type="scientific">Periconia macrospinosa</name>
    <dbReference type="NCBI Taxonomy" id="97972"/>
    <lineage>
        <taxon>Eukaryota</taxon>
        <taxon>Fungi</taxon>
        <taxon>Dikarya</taxon>
        <taxon>Ascomycota</taxon>
        <taxon>Pezizomycotina</taxon>
        <taxon>Dothideomycetes</taxon>
        <taxon>Pleosporomycetidae</taxon>
        <taxon>Pleosporales</taxon>
        <taxon>Massarineae</taxon>
        <taxon>Periconiaceae</taxon>
        <taxon>Periconia</taxon>
    </lineage>
</organism>
<feature type="region of interest" description="Disordered" evidence="1">
    <location>
        <begin position="269"/>
        <end position="355"/>
    </location>
</feature>
<dbReference type="EMBL" id="KZ805380">
    <property type="protein sequence ID" value="PVI00068.1"/>
    <property type="molecule type" value="Genomic_DNA"/>
</dbReference>
<feature type="compositionally biased region" description="Low complexity" evidence="1">
    <location>
        <begin position="269"/>
        <end position="289"/>
    </location>
</feature>
<evidence type="ECO:0000256" key="1">
    <source>
        <dbReference type="SAM" id="MobiDB-lite"/>
    </source>
</evidence>
<name>A0A2V1DPA9_9PLEO</name>
<dbReference type="Proteomes" id="UP000244855">
    <property type="component" value="Unassembled WGS sequence"/>
</dbReference>
<feature type="compositionally biased region" description="Pro residues" evidence="1">
    <location>
        <begin position="290"/>
        <end position="317"/>
    </location>
</feature>
<dbReference type="AlphaFoldDB" id="A0A2V1DPA9"/>
<feature type="compositionally biased region" description="Low complexity" evidence="1">
    <location>
        <begin position="339"/>
        <end position="349"/>
    </location>
</feature>
<protein>
    <submittedName>
        <fullName evidence="2">Uncharacterized protein</fullName>
    </submittedName>
</protein>
<sequence length="355" mass="38074">MSHISALVGGSHCPSALSPSLSSATSLFLCVSVVMAGKKWDDDETELLVKLLSEGREHQEIADALTAKSPRYRRSVGSVRGKKTALEREGRLPAPIKTKPRHQKCEAYEEVDVLVLIILRDRTRKEWPDIKKAFNVCRRTEHGRSEDSLRAKYSGSSIRVDDIWPPFQMEVLRQGLPLLLPADRVEGELSRWHEDLRRLCQRRIAAQEPLPTIGKGFASTHSPAVAPMYNAFSGSVPRPSFATLSCPSPASSAAASPAPSPILSATSSLATPSISSPGPSPLLTSSPALPELPAPPAPSMVPTIAPPPPQPPVPSPVLSPSETDLSMHSVPPSWPIPASPSSCAWPSVPGYSSHS</sequence>
<accession>A0A2V1DPA9</accession>